<sequence length="90" mass="9882">MRAAELTVSVPPDLAPRIILQPIRLVLTRPVTDEDRDTWADAYAARYPREYRADALRAARHVLAGVDVSDTGHPRIAPVGVDPAPKGAFR</sequence>
<dbReference type="EMBL" id="BAAAYU010000001">
    <property type="protein sequence ID" value="GAA3625915.1"/>
    <property type="molecule type" value="Genomic_DNA"/>
</dbReference>
<comment type="caution">
    <text evidence="1">The sequence shown here is derived from an EMBL/GenBank/DDBJ whole genome shotgun (WGS) entry which is preliminary data.</text>
</comment>
<reference evidence="2" key="1">
    <citation type="journal article" date="2019" name="Int. J. Syst. Evol. Microbiol.">
        <title>The Global Catalogue of Microorganisms (GCM) 10K type strain sequencing project: providing services to taxonomists for standard genome sequencing and annotation.</title>
        <authorList>
            <consortium name="The Broad Institute Genomics Platform"/>
            <consortium name="The Broad Institute Genome Sequencing Center for Infectious Disease"/>
            <person name="Wu L."/>
            <person name="Ma J."/>
        </authorList>
    </citation>
    <scope>NUCLEOTIDE SEQUENCE [LARGE SCALE GENOMIC DNA]</scope>
    <source>
        <strain evidence="2">JCM 16544</strain>
    </source>
</reference>
<dbReference type="Proteomes" id="UP001501697">
    <property type="component" value="Unassembled WGS sequence"/>
</dbReference>
<keyword evidence="2" id="KW-1185">Reference proteome</keyword>
<name>A0ABP7A6R0_9MICO</name>
<proteinExistence type="predicted"/>
<evidence type="ECO:0000313" key="2">
    <source>
        <dbReference type="Proteomes" id="UP001501697"/>
    </source>
</evidence>
<organism evidence="1 2">
    <name type="scientific">Microbacterium awajiense</name>
    <dbReference type="NCBI Taxonomy" id="415214"/>
    <lineage>
        <taxon>Bacteria</taxon>
        <taxon>Bacillati</taxon>
        <taxon>Actinomycetota</taxon>
        <taxon>Actinomycetes</taxon>
        <taxon>Micrococcales</taxon>
        <taxon>Microbacteriaceae</taxon>
        <taxon>Microbacterium</taxon>
    </lineage>
</organism>
<accession>A0ABP7A6R0</accession>
<dbReference type="RefSeq" id="WP_344736315.1">
    <property type="nucleotide sequence ID" value="NZ_BAAAYU010000001.1"/>
</dbReference>
<gene>
    <name evidence="1" type="ORF">GCM10022200_05340</name>
</gene>
<protein>
    <submittedName>
        <fullName evidence="1">Uncharacterized protein</fullName>
    </submittedName>
</protein>
<evidence type="ECO:0000313" key="1">
    <source>
        <dbReference type="EMBL" id="GAA3625915.1"/>
    </source>
</evidence>